<accession>A0ABX0UN30</accession>
<sequence length="170" mass="19143">MFGDLLLHVTIYLILLSCATFAQPVAPRKQFHLYLLAGQSNMAGRGAVEEQDKTTHPRVWVLTKDNIWQLATEPLHFDKPAVIGVGPGFAFAKAMADLDTNQDPHCHFPTRSTGLKRNALHVSLMETAVTVVMPYSSPVTRMVSLLINHSRPTFKFELLDNVFHFNFRLK</sequence>
<evidence type="ECO:0000313" key="4">
    <source>
        <dbReference type="Proteomes" id="UP001179181"/>
    </source>
</evidence>
<evidence type="ECO:0000259" key="2">
    <source>
        <dbReference type="Pfam" id="PF03629"/>
    </source>
</evidence>
<dbReference type="InterPro" id="IPR005181">
    <property type="entry name" value="SASA"/>
</dbReference>
<proteinExistence type="predicted"/>
<dbReference type="InterPro" id="IPR052940">
    <property type="entry name" value="Carb_Esterase_6"/>
</dbReference>
<feature type="domain" description="Sialate O-acetylesterase" evidence="2">
    <location>
        <begin position="31"/>
        <end position="100"/>
    </location>
</feature>
<dbReference type="Pfam" id="PF03629">
    <property type="entry name" value="SASA"/>
    <property type="match status" value="1"/>
</dbReference>
<dbReference type="SUPFAM" id="SSF52266">
    <property type="entry name" value="SGNH hydrolase"/>
    <property type="match status" value="1"/>
</dbReference>
<dbReference type="InterPro" id="IPR036514">
    <property type="entry name" value="SGNH_hydro_sf"/>
</dbReference>
<evidence type="ECO:0000256" key="1">
    <source>
        <dbReference type="ARBA" id="ARBA00022801"/>
    </source>
</evidence>
<keyword evidence="4" id="KW-1185">Reference proteome</keyword>
<dbReference type="Gene3D" id="3.40.50.1110">
    <property type="entry name" value="SGNH hydrolase"/>
    <property type="match status" value="1"/>
</dbReference>
<keyword evidence="1" id="KW-0378">Hydrolase</keyword>
<name>A0ABX0UN30_9BACT</name>
<dbReference type="PANTHER" id="PTHR31988:SF19">
    <property type="entry name" value="9-O-ACETYL-N-ACETYLNEURAMINIC ACID DEACETYLASE-RELATED"/>
    <property type="match status" value="1"/>
</dbReference>
<evidence type="ECO:0000313" key="3">
    <source>
        <dbReference type="EMBL" id="NIJ52491.1"/>
    </source>
</evidence>
<dbReference type="EMBL" id="JAASQJ010000002">
    <property type="protein sequence ID" value="NIJ52491.1"/>
    <property type="molecule type" value="Genomic_DNA"/>
</dbReference>
<gene>
    <name evidence="3" type="ORF">FHS68_001661</name>
</gene>
<dbReference type="PANTHER" id="PTHR31988">
    <property type="entry name" value="ESTERASE, PUTATIVE (DUF303)-RELATED"/>
    <property type="match status" value="1"/>
</dbReference>
<dbReference type="RefSeq" id="WP_167269005.1">
    <property type="nucleotide sequence ID" value="NZ_JAASQJ010000002.1"/>
</dbReference>
<protein>
    <recommendedName>
        <fullName evidence="2">Sialate O-acetylesterase domain-containing protein</fullName>
    </recommendedName>
</protein>
<reference evidence="3 4" key="1">
    <citation type="submission" date="2020-03" db="EMBL/GenBank/DDBJ databases">
        <title>Genomic Encyclopedia of Type Strains, Phase IV (KMG-IV): sequencing the most valuable type-strain genomes for metagenomic binning, comparative biology and taxonomic classification.</title>
        <authorList>
            <person name="Goeker M."/>
        </authorList>
    </citation>
    <scope>NUCLEOTIDE SEQUENCE [LARGE SCALE GENOMIC DNA]</scope>
    <source>
        <strain evidence="3 4">DSM 102865</strain>
    </source>
</reference>
<organism evidence="3 4">
    <name type="scientific">Dyadobacter arcticus</name>
    <dbReference type="NCBI Taxonomy" id="1078754"/>
    <lineage>
        <taxon>Bacteria</taxon>
        <taxon>Pseudomonadati</taxon>
        <taxon>Bacteroidota</taxon>
        <taxon>Cytophagia</taxon>
        <taxon>Cytophagales</taxon>
        <taxon>Spirosomataceae</taxon>
        <taxon>Dyadobacter</taxon>
    </lineage>
</organism>
<comment type="caution">
    <text evidence="3">The sequence shown here is derived from an EMBL/GenBank/DDBJ whole genome shotgun (WGS) entry which is preliminary data.</text>
</comment>
<dbReference type="Proteomes" id="UP001179181">
    <property type="component" value="Unassembled WGS sequence"/>
</dbReference>